<dbReference type="Gene3D" id="1.10.3720.10">
    <property type="entry name" value="MetI-like"/>
    <property type="match status" value="1"/>
</dbReference>
<feature type="transmembrane region" description="Helical" evidence="7">
    <location>
        <begin position="142"/>
        <end position="162"/>
    </location>
</feature>
<feature type="transmembrane region" description="Helical" evidence="7">
    <location>
        <begin position="191"/>
        <end position="214"/>
    </location>
</feature>
<keyword evidence="3" id="KW-1003">Cell membrane</keyword>
<evidence type="ECO:0000256" key="3">
    <source>
        <dbReference type="ARBA" id="ARBA00022475"/>
    </source>
</evidence>
<dbReference type="PROSITE" id="PS50928">
    <property type="entry name" value="ABC_TM1"/>
    <property type="match status" value="1"/>
</dbReference>
<evidence type="ECO:0000256" key="1">
    <source>
        <dbReference type="ARBA" id="ARBA00004651"/>
    </source>
</evidence>
<dbReference type="AlphaFoldDB" id="A0A150QJ61"/>
<reference evidence="9 10" key="1">
    <citation type="submission" date="2014-02" db="EMBL/GenBank/DDBJ databases">
        <title>The small core and large imbalanced accessory genome model reveals a collaborative survival strategy of Sorangium cellulosum strains in nature.</title>
        <authorList>
            <person name="Han K."/>
            <person name="Peng R."/>
            <person name="Blom J."/>
            <person name="Li Y.-Z."/>
        </authorList>
    </citation>
    <scope>NUCLEOTIDE SEQUENCE [LARGE SCALE GENOMIC DNA]</scope>
    <source>
        <strain evidence="9 10">So0008-312</strain>
    </source>
</reference>
<gene>
    <name evidence="9" type="ORF">BE15_29355</name>
</gene>
<evidence type="ECO:0000256" key="6">
    <source>
        <dbReference type="ARBA" id="ARBA00023136"/>
    </source>
</evidence>
<comment type="subcellular location">
    <subcellularLocation>
        <location evidence="1 7">Cell membrane</location>
        <topology evidence="1 7">Multi-pass membrane protein</topology>
    </subcellularLocation>
</comment>
<dbReference type="InterPro" id="IPR051393">
    <property type="entry name" value="ABC_transporter_permease"/>
</dbReference>
<dbReference type="SUPFAM" id="SSF161098">
    <property type="entry name" value="MetI-like"/>
    <property type="match status" value="1"/>
</dbReference>
<dbReference type="EMBL" id="JEMA01000602">
    <property type="protein sequence ID" value="KYF67963.1"/>
    <property type="molecule type" value="Genomic_DNA"/>
</dbReference>
<comment type="similarity">
    <text evidence="7">Belongs to the binding-protein-dependent transport system permease family.</text>
</comment>
<proteinExistence type="inferred from homology"/>
<keyword evidence="5 7" id="KW-1133">Transmembrane helix</keyword>
<keyword evidence="6 7" id="KW-0472">Membrane</keyword>
<dbReference type="GO" id="GO:0055085">
    <property type="term" value="P:transmembrane transport"/>
    <property type="evidence" value="ECO:0007669"/>
    <property type="project" value="InterPro"/>
</dbReference>
<dbReference type="CDD" id="cd06261">
    <property type="entry name" value="TM_PBP2"/>
    <property type="match status" value="1"/>
</dbReference>
<dbReference type="OrthoDB" id="9785347at2"/>
<evidence type="ECO:0000256" key="2">
    <source>
        <dbReference type="ARBA" id="ARBA00022448"/>
    </source>
</evidence>
<dbReference type="InterPro" id="IPR035906">
    <property type="entry name" value="MetI-like_sf"/>
</dbReference>
<evidence type="ECO:0000256" key="7">
    <source>
        <dbReference type="RuleBase" id="RU363032"/>
    </source>
</evidence>
<feature type="transmembrane region" description="Helical" evidence="7">
    <location>
        <begin position="40"/>
        <end position="67"/>
    </location>
</feature>
<protein>
    <submittedName>
        <fullName evidence="9">ABC transporter permease</fullName>
    </submittedName>
</protein>
<evidence type="ECO:0000256" key="5">
    <source>
        <dbReference type="ARBA" id="ARBA00022989"/>
    </source>
</evidence>
<accession>A0A150QJ61</accession>
<dbReference type="Proteomes" id="UP000075260">
    <property type="component" value="Unassembled WGS sequence"/>
</dbReference>
<feature type="transmembrane region" description="Helical" evidence="7">
    <location>
        <begin position="109"/>
        <end position="130"/>
    </location>
</feature>
<organism evidence="9 10">
    <name type="scientific">Sorangium cellulosum</name>
    <name type="common">Polyangium cellulosum</name>
    <dbReference type="NCBI Taxonomy" id="56"/>
    <lineage>
        <taxon>Bacteria</taxon>
        <taxon>Pseudomonadati</taxon>
        <taxon>Myxococcota</taxon>
        <taxon>Polyangia</taxon>
        <taxon>Polyangiales</taxon>
        <taxon>Polyangiaceae</taxon>
        <taxon>Sorangium</taxon>
    </lineage>
</organism>
<feature type="transmembrane region" description="Helical" evidence="7">
    <location>
        <begin position="302"/>
        <end position="323"/>
    </location>
</feature>
<dbReference type="PANTHER" id="PTHR30193">
    <property type="entry name" value="ABC TRANSPORTER PERMEASE PROTEIN"/>
    <property type="match status" value="1"/>
</dbReference>
<keyword evidence="2 7" id="KW-0813">Transport</keyword>
<dbReference type="PANTHER" id="PTHR30193:SF37">
    <property type="entry name" value="INNER MEMBRANE ABC TRANSPORTER PERMEASE PROTEIN YCJO"/>
    <property type="match status" value="1"/>
</dbReference>
<dbReference type="RefSeq" id="WP_061609438.1">
    <property type="nucleotide sequence ID" value="NZ_JEMA01000602.1"/>
</dbReference>
<feature type="transmembrane region" description="Helical" evidence="7">
    <location>
        <begin position="249"/>
        <end position="270"/>
    </location>
</feature>
<evidence type="ECO:0000259" key="8">
    <source>
        <dbReference type="PROSITE" id="PS50928"/>
    </source>
</evidence>
<evidence type="ECO:0000313" key="9">
    <source>
        <dbReference type="EMBL" id="KYF67963.1"/>
    </source>
</evidence>
<dbReference type="InterPro" id="IPR000515">
    <property type="entry name" value="MetI-like"/>
</dbReference>
<sequence length="332" mass="36591">MTTVDVPLVEPGRAAADSGAPRAAPGVGRLRRDAARPGRWAPYLFLAPYLALFGLFVVVPIVLGVWLSLHDWDPFLPTKPWVGLDNYADLFRSGSPIRGNFWRAVRATALFTALSVPVLVTLPLLIALALNQRFPGRSFFRAIFFAPYVLGVAVVALMWRLLLDPQIGVVNHLLGKVGLPSDTGWTTAVPWVWVSLVGMTVWWTLGYNAVIYLAGLQNIHHELYDAARIDGASRWQQFRHVTVPGLRPVFVFIVTMTVLGSANMFGQAYLVTGGGPGSETRTTIMYIAEEGFRNFRLGTAAAMSYVQAFLLALVNLGMFLLFFGRRSDEEIP</sequence>
<name>A0A150QJ61_SORCE</name>
<keyword evidence="4 7" id="KW-0812">Transmembrane</keyword>
<comment type="caution">
    <text evidence="9">The sequence shown here is derived from an EMBL/GenBank/DDBJ whole genome shotgun (WGS) entry which is preliminary data.</text>
</comment>
<evidence type="ECO:0000313" key="10">
    <source>
        <dbReference type="Proteomes" id="UP000075260"/>
    </source>
</evidence>
<dbReference type="Pfam" id="PF00528">
    <property type="entry name" value="BPD_transp_1"/>
    <property type="match status" value="1"/>
</dbReference>
<dbReference type="GO" id="GO:0005886">
    <property type="term" value="C:plasma membrane"/>
    <property type="evidence" value="ECO:0007669"/>
    <property type="project" value="UniProtKB-SubCell"/>
</dbReference>
<evidence type="ECO:0000256" key="4">
    <source>
        <dbReference type="ARBA" id="ARBA00022692"/>
    </source>
</evidence>
<feature type="domain" description="ABC transmembrane type-1" evidence="8">
    <location>
        <begin position="105"/>
        <end position="322"/>
    </location>
</feature>